<dbReference type="PROSITE" id="PS50005">
    <property type="entry name" value="TPR"/>
    <property type="match status" value="1"/>
</dbReference>
<name>A0A841CHN0_9PSEU</name>
<dbReference type="InterPro" id="IPR024983">
    <property type="entry name" value="CHAT_dom"/>
</dbReference>
<feature type="domain" description="CHAT" evidence="2">
    <location>
        <begin position="1074"/>
        <end position="1408"/>
    </location>
</feature>
<evidence type="ECO:0000259" key="2">
    <source>
        <dbReference type="Pfam" id="PF12770"/>
    </source>
</evidence>
<evidence type="ECO:0000313" key="4">
    <source>
        <dbReference type="Proteomes" id="UP000547510"/>
    </source>
</evidence>
<dbReference type="InterPro" id="IPR011990">
    <property type="entry name" value="TPR-like_helical_dom_sf"/>
</dbReference>
<dbReference type="Gene3D" id="1.25.40.10">
    <property type="entry name" value="Tetratricopeptide repeat domain"/>
    <property type="match status" value="4"/>
</dbReference>
<comment type="caution">
    <text evidence="3">The sequence shown here is derived from an EMBL/GenBank/DDBJ whole genome shotgun (WGS) entry which is preliminary data.</text>
</comment>
<protein>
    <submittedName>
        <fullName evidence="3">CHAT domain-containing protein/tetratricopeptide (TPR) repeat protein</fullName>
    </submittedName>
</protein>
<proteinExistence type="predicted"/>
<feature type="repeat" description="TPR" evidence="1">
    <location>
        <begin position="175"/>
        <end position="208"/>
    </location>
</feature>
<dbReference type="SUPFAM" id="SSF48452">
    <property type="entry name" value="TPR-like"/>
    <property type="match status" value="3"/>
</dbReference>
<evidence type="ECO:0000313" key="3">
    <source>
        <dbReference type="EMBL" id="MBB5955515.1"/>
    </source>
</evidence>
<dbReference type="Proteomes" id="UP000547510">
    <property type="component" value="Unassembled WGS sequence"/>
</dbReference>
<keyword evidence="4" id="KW-1185">Reference proteome</keyword>
<dbReference type="Pfam" id="PF14559">
    <property type="entry name" value="TPR_19"/>
    <property type="match status" value="1"/>
</dbReference>
<dbReference type="EMBL" id="JACHJN010000003">
    <property type="protein sequence ID" value="MBB5955515.1"/>
    <property type="molecule type" value="Genomic_DNA"/>
</dbReference>
<keyword evidence="1" id="KW-0802">TPR repeat</keyword>
<gene>
    <name evidence="3" type="ORF">FHS29_002096</name>
</gene>
<dbReference type="Pfam" id="PF12770">
    <property type="entry name" value="CHAT"/>
    <property type="match status" value="1"/>
</dbReference>
<dbReference type="SMART" id="SM00028">
    <property type="entry name" value="TPR"/>
    <property type="match status" value="5"/>
</dbReference>
<evidence type="ECO:0000256" key="1">
    <source>
        <dbReference type="PROSITE-ProRule" id="PRU00339"/>
    </source>
</evidence>
<reference evidence="3 4" key="1">
    <citation type="submission" date="2020-08" db="EMBL/GenBank/DDBJ databases">
        <title>Genomic Encyclopedia of Type Strains, Phase III (KMG-III): the genomes of soil and plant-associated and newly described type strains.</title>
        <authorList>
            <person name="Whitman W."/>
        </authorList>
    </citation>
    <scope>NUCLEOTIDE SEQUENCE [LARGE SCALE GENOMIC DNA]</scope>
    <source>
        <strain evidence="3 4">CECT 8640</strain>
    </source>
</reference>
<accession>A0A841CHN0</accession>
<dbReference type="RefSeq" id="WP_184690354.1">
    <property type="nucleotide sequence ID" value="NZ_JACHJN010000003.1"/>
</dbReference>
<sequence length="1410" mass="155489">MFAERLEDARRALEEGNHDQAVLIVGSGLAEAARQAAQGDGDALAWTMILTNELDELTEEVLPPADRTRPWEDLRALAKRTGTTPAELGASLRLAVLHLRADNPDAATRYAETLIDLAPHNGVVQAEDFEIAGPEPGTIHDVLAAVAENLYYHHEKFAETESLARRMTELFPDSATPWYYLGHSASRLDHHEDAVAALSRLAELLPDQPGPLIALSRALYYVDRGREAVETATKAIELKPDDLQYRFARAQMRMGTGHLEQAVADLDIVIEQALRAPLHEPRDDLTQVEYQRDLPLRDLADFARITRLHLLVDLDRGTEAKADAHDLAATADEATAGAAHAILGGLAYAEGDFDQAVIHFTGQLDRHGSTEARLARAAAHEAAGRLEEAIADLDALSRQDRDPQAAVEALTELAERHPDHLGLRKALAHALLEAWRPAQAAELLEDVRAQLPDDWQVHAWLGMAQVTHSNEEEHWNQLTEVRIFKALDLLTEAVRLAPDEPYPRLHLRWLVERACTQPAIVDRLATLHFLLKEHREDFGLVDALPELDEPFTRWYRATRGEQGERRWARSLVELTAARAATEGKLPILTAMIDLRLADNYLRLYEVQKAMDHLASAEGAMVEIGRLPVMAGPALDRVDEDARDSGRQVATIDLDHLELSVAAQGSLRDWLALLRSQALQRIGDVDGALDEAADRDTGDAFVALHHRALLLRDAGRAEEALALLPELAGLVGPHQLNNARKLANLEATIHLALRDFRQAAKVMEQALKTVRPDSYDASVFVGNLITAYIQQGKARKALRLMERYQLPEGSQLPLVYGRHVVRAQALTELRDFRAALDSYQAALATADDLRGRLHDERSRMSWQERQLSVYEVAVDVALAAEDTTAALELVERSKARAFVDQLSLGHVEPTERTEKLRRNWERARRRYTTLETLAAAPDPASEIELRLRYRELNNGRGASSDDLARELEAEQSAVDRLARLLALEQVKSKTSVAGETLTGPEIHALLAEDRRCVLAEFFVAEDRTLLFVMTPDQPEPEVYEWDLTAAALTEAVGYFFDTPVRALVPAEFAEAFGPLLEPIADHCAPGDVVLLVPHGLLHYVPLHALLIERNPVCRVPSASLLRYRRRAESRQWRTAAVFGDSRGDLVHSRQEADLVASLFGAEAALGDDASRERLLAAVTAEPGPDLIHLACHGRFDDERAVDSAVLLADGRLTVEDIFQLSLTANLVTLSACESGVNANRAGDELIGLTRAVLYAGAPSLVVSLWEVDDLSTALLMADFYQRLRAGEDLAGALSRAQLALAATTARDVVDYCDGRLAVTPDPFTAAALLLDRARAQSTAGDLEAAMATCREVDAKSADVRGEPARLLRARAARQLSLLTLKAESTPPVDYGTRPFGHPYHWAAFVLVGDWR</sequence>
<dbReference type="PANTHER" id="PTHR10098">
    <property type="entry name" value="RAPSYN-RELATED"/>
    <property type="match status" value="1"/>
</dbReference>
<dbReference type="InterPro" id="IPR019734">
    <property type="entry name" value="TPR_rpt"/>
</dbReference>
<organism evidence="3 4">
    <name type="scientific">Saccharothrix tamanrassetensis</name>
    <dbReference type="NCBI Taxonomy" id="1051531"/>
    <lineage>
        <taxon>Bacteria</taxon>
        <taxon>Bacillati</taxon>
        <taxon>Actinomycetota</taxon>
        <taxon>Actinomycetes</taxon>
        <taxon>Pseudonocardiales</taxon>
        <taxon>Pseudonocardiaceae</taxon>
        <taxon>Saccharothrix</taxon>
    </lineage>
</organism>